<reference evidence="8 9" key="1">
    <citation type="submission" date="2018-10" db="EMBL/GenBank/DDBJ databases">
        <title>Fifty Aureobasidium pullulans genomes reveal a recombining polyextremotolerant generalist.</title>
        <authorList>
            <person name="Gostincar C."/>
            <person name="Turk M."/>
            <person name="Zajc J."/>
            <person name="Gunde-Cimerman N."/>
        </authorList>
    </citation>
    <scope>NUCLEOTIDE SEQUENCE [LARGE SCALE GENOMIC DNA]</scope>
    <source>
        <strain evidence="8 9">EXF-3380</strain>
    </source>
</reference>
<dbReference type="PANTHER" id="PTHR10165">
    <property type="entry name" value="LIPID PHOSPHATE PHOSPHATASE"/>
    <property type="match status" value="1"/>
</dbReference>
<feature type="transmembrane region" description="Helical" evidence="6">
    <location>
        <begin position="212"/>
        <end position="232"/>
    </location>
</feature>
<dbReference type="CDD" id="cd03390">
    <property type="entry name" value="PAP2_containing_1_like"/>
    <property type="match status" value="1"/>
</dbReference>
<gene>
    <name evidence="8" type="ORF">D6C83_05403</name>
</gene>
<dbReference type="SMART" id="SM00014">
    <property type="entry name" value="acidPPc"/>
    <property type="match status" value="1"/>
</dbReference>
<feature type="domain" description="Phosphatidic acid phosphatase type 2/haloperoxidase" evidence="7">
    <location>
        <begin position="115"/>
        <end position="257"/>
    </location>
</feature>
<evidence type="ECO:0000313" key="9">
    <source>
        <dbReference type="Proteomes" id="UP000304947"/>
    </source>
</evidence>
<dbReference type="PANTHER" id="PTHR10165:SF35">
    <property type="entry name" value="RE23632P"/>
    <property type="match status" value="1"/>
</dbReference>
<dbReference type="Pfam" id="PF01569">
    <property type="entry name" value="PAP2"/>
    <property type="match status" value="1"/>
</dbReference>
<keyword evidence="4 6" id="KW-1133">Transmembrane helix</keyword>
<feature type="transmembrane region" description="Helical" evidence="6">
    <location>
        <begin position="35"/>
        <end position="56"/>
    </location>
</feature>
<evidence type="ECO:0000256" key="3">
    <source>
        <dbReference type="ARBA" id="ARBA00022692"/>
    </source>
</evidence>
<dbReference type="Gene3D" id="1.20.144.10">
    <property type="entry name" value="Phosphatidic acid phosphatase type 2/haloperoxidase"/>
    <property type="match status" value="1"/>
</dbReference>
<feature type="transmembrane region" description="Helical" evidence="6">
    <location>
        <begin position="83"/>
        <end position="106"/>
    </location>
</feature>
<dbReference type="GO" id="GO:0016020">
    <property type="term" value="C:membrane"/>
    <property type="evidence" value="ECO:0007669"/>
    <property type="project" value="UniProtKB-SubCell"/>
</dbReference>
<dbReference type="SUPFAM" id="SSF48317">
    <property type="entry name" value="Acid phosphatase/Vanadium-dependent haloperoxidase"/>
    <property type="match status" value="1"/>
</dbReference>
<keyword evidence="5 6" id="KW-0472">Membrane</keyword>
<comment type="caution">
    <text evidence="8">The sequence shown here is derived from an EMBL/GenBank/DDBJ whole genome shotgun (WGS) entry which is preliminary data.</text>
</comment>
<organism evidence="8 9">
    <name type="scientific">Aureobasidium pullulans</name>
    <name type="common">Black yeast</name>
    <name type="synonym">Pullularia pullulans</name>
    <dbReference type="NCBI Taxonomy" id="5580"/>
    <lineage>
        <taxon>Eukaryota</taxon>
        <taxon>Fungi</taxon>
        <taxon>Dikarya</taxon>
        <taxon>Ascomycota</taxon>
        <taxon>Pezizomycotina</taxon>
        <taxon>Dothideomycetes</taxon>
        <taxon>Dothideomycetidae</taxon>
        <taxon>Dothideales</taxon>
        <taxon>Saccotheciaceae</taxon>
        <taxon>Aureobasidium</taxon>
    </lineage>
</organism>
<dbReference type="Proteomes" id="UP000304947">
    <property type="component" value="Unassembled WGS sequence"/>
</dbReference>
<evidence type="ECO:0000256" key="4">
    <source>
        <dbReference type="ARBA" id="ARBA00022989"/>
    </source>
</evidence>
<proteinExistence type="inferred from homology"/>
<evidence type="ECO:0000256" key="1">
    <source>
        <dbReference type="ARBA" id="ARBA00004141"/>
    </source>
</evidence>
<dbReference type="InterPro" id="IPR036938">
    <property type="entry name" value="PAP2/HPO_sf"/>
</dbReference>
<evidence type="ECO:0000259" key="7">
    <source>
        <dbReference type="SMART" id="SM00014"/>
    </source>
</evidence>
<evidence type="ECO:0000256" key="2">
    <source>
        <dbReference type="ARBA" id="ARBA00008816"/>
    </source>
</evidence>
<feature type="transmembrane region" description="Helical" evidence="6">
    <location>
        <begin position="113"/>
        <end position="132"/>
    </location>
</feature>
<evidence type="ECO:0000256" key="5">
    <source>
        <dbReference type="ARBA" id="ARBA00023136"/>
    </source>
</evidence>
<sequence length="326" mass="36797">MPGSESHTDSRRRPSDDSFTGTVIRIWREKCQPYAADYIGLAIIVPIWICLQLFIFTEPFHRMFALDDRRIQYPHAEIEHVPVTWLLIYAGLFPFIILLIWSFAFFKPHKTHVTLLGFGISLLVTLFVTDVIKNAVGRPRPDLIARCQPKPGTPEHELITYLACTNPNHHVLHDGWRSFPSGHSSFAFSGLGYLSFFLLSQFSILHPRAGLYRTLVAFSPFLGAALIAISRLEDYRHDVFDVVVGSVLGLSISFGVWRRWFPALSSRTCAEPYDAIEAEGTSSMFERIRDEEEMVGADGFEMTSREGGLNGGKSEVLVATELQVFI</sequence>
<evidence type="ECO:0000256" key="6">
    <source>
        <dbReference type="SAM" id="Phobius"/>
    </source>
</evidence>
<dbReference type="GO" id="GO:0006644">
    <property type="term" value="P:phospholipid metabolic process"/>
    <property type="evidence" value="ECO:0007669"/>
    <property type="project" value="InterPro"/>
</dbReference>
<evidence type="ECO:0000313" key="8">
    <source>
        <dbReference type="EMBL" id="TIA46156.1"/>
    </source>
</evidence>
<accession>A0A4T0CEE2</accession>
<dbReference type="AlphaFoldDB" id="A0A4T0CEE2"/>
<dbReference type="GO" id="GO:0008195">
    <property type="term" value="F:phosphatidate phosphatase activity"/>
    <property type="evidence" value="ECO:0007669"/>
    <property type="project" value="TreeGrafter"/>
</dbReference>
<feature type="transmembrane region" description="Helical" evidence="6">
    <location>
        <begin position="186"/>
        <end position="205"/>
    </location>
</feature>
<comment type="similarity">
    <text evidence="2">Belongs to the PA-phosphatase related phosphoesterase family.</text>
</comment>
<feature type="transmembrane region" description="Helical" evidence="6">
    <location>
        <begin position="238"/>
        <end position="257"/>
    </location>
</feature>
<protein>
    <submittedName>
        <fullName evidence="8">PAP2-domain-containing protein</fullName>
    </submittedName>
</protein>
<dbReference type="InterPro" id="IPR000326">
    <property type="entry name" value="PAP2/HPO"/>
</dbReference>
<keyword evidence="3 6" id="KW-0812">Transmembrane</keyword>
<dbReference type="InterPro" id="IPR043216">
    <property type="entry name" value="PAP-like"/>
</dbReference>
<comment type="subcellular location">
    <subcellularLocation>
        <location evidence="1">Membrane</location>
        <topology evidence="1">Multi-pass membrane protein</topology>
    </subcellularLocation>
</comment>
<feature type="non-terminal residue" evidence="8">
    <location>
        <position position="326"/>
    </location>
</feature>
<name>A0A4T0CEE2_AURPU</name>
<dbReference type="EMBL" id="QZBU01001743">
    <property type="protein sequence ID" value="TIA46156.1"/>
    <property type="molecule type" value="Genomic_DNA"/>
</dbReference>
<dbReference type="GO" id="GO:0046839">
    <property type="term" value="P:phospholipid dephosphorylation"/>
    <property type="evidence" value="ECO:0007669"/>
    <property type="project" value="TreeGrafter"/>
</dbReference>